<dbReference type="AlphaFoldDB" id="A0A0F9EUZ9"/>
<proteinExistence type="predicted"/>
<accession>A0A0F9EUZ9</accession>
<reference evidence="1" key="1">
    <citation type="journal article" date="2015" name="Nature">
        <title>Complex archaea that bridge the gap between prokaryotes and eukaryotes.</title>
        <authorList>
            <person name="Spang A."/>
            <person name="Saw J.H."/>
            <person name="Jorgensen S.L."/>
            <person name="Zaremba-Niedzwiedzka K."/>
            <person name="Martijn J."/>
            <person name="Lind A.E."/>
            <person name="van Eijk R."/>
            <person name="Schleper C."/>
            <person name="Guy L."/>
            <person name="Ettema T.J."/>
        </authorList>
    </citation>
    <scope>NUCLEOTIDE SEQUENCE</scope>
</reference>
<dbReference type="EMBL" id="LAZR01035386">
    <property type="protein sequence ID" value="KKL27648.1"/>
    <property type="molecule type" value="Genomic_DNA"/>
</dbReference>
<organism evidence="1">
    <name type="scientific">marine sediment metagenome</name>
    <dbReference type="NCBI Taxonomy" id="412755"/>
    <lineage>
        <taxon>unclassified sequences</taxon>
        <taxon>metagenomes</taxon>
        <taxon>ecological metagenomes</taxon>
    </lineage>
</organism>
<gene>
    <name evidence="1" type="ORF">LCGC14_2383080</name>
</gene>
<sequence>MSASSDCVIGHAERCDYCIEVEDRTDIDDAEKFRLQSEHAWESVVDAAVSQQGG</sequence>
<evidence type="ECO:0000313" key="1">
    <source>
        <dbReference type="EMBL" id="KKL27648.1"/>
    </source>
</evidence>
<name>A0A0F9EUZ9_9ZZZZ</name>
<protein>
    <submittedName>
        <fullName evidence="1">Uncharacterized protein</fullName>
    </submittedName>
</protein>
<comment type="caution">
    <text evidence="1">The sequence shown here is derived from an EMBL/GenBank/DDBJ whole genome shotgun (WGS) entry which is preliminary data.</text>
</comment>